<feature type="transmembrane region" description="Helical" evidence="1">
    <location>
        <begin position="36"/>
        <end position="55"/>
    </location>
</feature>
<comment type="caution">
    <text evidence="2">The sequence shown here is derived from an EMBL/GenBank/DDBJ whole genome shotgun (WGS) entry which is preliminary data.</text>
</comment>
<organism evidence="2 3">
    <name type="scientific">Corynebacterium pseudodiphtheriticum</name>
    <dbReference type="NCBI Taxonomy" id="37637"/>
    <lineage>
        <taxon>Bacteria</taxon>
        <taxon>Bacillati</taxon>
        <taxon>Actinomycetota</taxon>
        <taxon>Actinomycetes</taxon>
        <taxon>Mycobacteriales</taxon>
        <taxon>Corynebacteriaceae</taxon>
        <taxon>Corynebacterium</taxon>
    </lineage>
</organism>
<keyword evidence="1" id="KW-1133">Transmembrane helix</keyword>
<gene>
    <name evidence="2" type="ORF">QPX42_03065</name>
</gene>
<keyword evidence="1" id="KW-0472">Membrane</keyword>
<dbReference type="Proteomes" id="UP001224412">
    <property type="component" value="Unassembled WGS sequence"/>
</dbReference>
<keyword evidence="1" id="KW-0812">Transmembrane</keyword>
<sequence length="61" mass="6472">MAEAPFARSALVEDGRAIMDIGNITRGEMPLTGGRGVWGFAVVGLLLLTVGVFAAQRRRQA</sequence>
<proteinExistence type="predicted"/>
<dbReference type="AlphaFoldDB" id="A0AAP4BNY5"/>
<evidence type="ECO:0000313" key="3">
    <source>
        <dbReference type="Proteomes" id="UP001224412"/>
    </source>
</evidence>
<evidence type="ECO:0000256" key="1">
    <source>
        <dbReference type="SAM" id="Phobius"/>
    </source>
</evidence>
<dbReference type="RefSeq" id="WP_284589202.1">
    <property type="nucleotide sequence ID" value="NZ_JASNUC010000014.1"/>
</dbReference>
<protein>
    <submittedName>
        <fullName evidence="2">LPXTG cell wall anchor domain-containing protein</fullName>
    </submittedName>
</protein>
<name>A0AAP4BNY5_9CORY</name>
<reference evidence="2" key="1">
    <citation type="submission" date="2023-05" db="EMBL/GenBank/DDBJ databases">
        <title>Metabolic capabilities are highly conserved among human nasal-associated Corynebacterium species in pangenomic analyses.</title>
        <authorList>
            <person name="Tran T.H."/>
            <person name="Roberts A.Q."/>
            <person name="Escapa I.F."/>
            <person name="Gao W."/>
            <person name="Conlan S."/>
            <person name="Kong H."/>
            <person name="Segre J.A."/>
            <person name="Kelly M.S."/>
            <person name="Lemon K.P."/>
        </authorList>
    </citation>
    <scope>NUCLEOTIDE SEQUENCE</scope>
    <source>
        <strain evidence="2">KPL2773</strain>
    </source>
</reference>
<evidence type="ECO:0000313" key="2">
    <source>
        <dbReference type="EMBL" id="MDK4306534.1"/>
    </source>
</evidence>
<accession>A0AAP4BNY5</accession>
<dbReference type="EMBL" id="JASNVH010000004">
    <property type="protein sequence ID" value="MDK4306534.1"/>
    <property type="molecule type" value="Genomic_DNA"/>
</dbReference>
<dbReference type="NCBIfam" id="TIGR01167">
    <property type="entry name" value="LPXTG_anchor"/>
    <property type="match status" value="1"/>
</dbReference>